<keyword evidence="2 3" id="KW-0560">Oxidoreductase</keyword>
<dbReference type="GO" id="GO:0047936">
    <property type="term" value="F:glucose 1-dehydrogenase [NAD(P)+] activity"/>
    <property type="evidence" value="ECO:0007669"/>
    <property type="project" value="UniProtKB-EC"/>
</dbReference>
<dbReference type="InterPro" id="IPR036291">
    <property type="entry name" value="NAD(P)-bd_dom_sf"/>
</dbReference>
<evidence type="ECO:0000256" key="1">
    <source>
        <dbReference type="ARBA" id="ARBA00006484"/>
    </source>
</evidence>
<dbReference type="NCBIfam" id="NF005559">
    <property type="entry name" value="PRK07231.1"/>
    <property type="match status" value="1"/>
</dbReference>
<comment type="similarity">
    <text evidence="1">Belongs to the short-chain dehydrogenases/reductases (SDR) family.</text>
</comment>
<dbReference type="PRINTS" id="PR00080">
    <property type="entry name" value="SDRFAMILY"/>
</dbReference>
<dbReference type="Gene3D" id="3.40.50.720">
    <property type="entry name" value="NAD(P)-binding Rossmann-like Domain"/>
    <property type="match status" value="1"/>
</dbReference>
<dbReference type="PANTHER" id="PTHR24321:SF8">
    <property type="entry name" value="ESTRADIOL 17-BETA-DEHYDROGENASE 8-RELATED"/>
    <property type="match status" value="1"/>
</dbReference>
<reference evidence="3 4" key="1">
    <citation type="submission" date="2023-08" db="EMBL/GenBank/DDBJ databases">
        <title>Microbacterium psychrotolerans sp. nov., a psychrotolerant bacterium isolated from soil in Heilongjiang Province, China.</title>
        <authorList>
            <person name="An P."/>
            <person name="Zhao D."/>
            <person name="Xiang H."/>
        </authorList>
    </citation>
    <scope>NUCLEOTIDE SEQUENCE [LARGE SCALE GENOMIC DNA]</scope>
    <source>
        <strain evidence="3 4">QXD-8</strain>
    </source>
</reference>
<gene>
    <name evidence="3" type="ORF">Q9R08_03940</name>
</gene>
<name>A0ABU0YXS0_9MICO</name>
<dbReference type="EC" id="1.1.1.47" evidence="3"/>
<dbReference type="RefSeq" id="WP_308866522.1">
    <property type="nucleotide sequence ID" value="NZ_JAVFWO010000001.1"/>
</dbReference>
<dbReference type="Pfam" id="PF13561">
    <property type="entry name" value="adh_short_C2"/>
    <property type="match status" value="1"/>
</dbReference>
<evidence type="ECO:0000256" key="2">
    <source>
        <dbReference type="ARBA" id="ARBA00023002"/>
    </source>
</evidence>
<dbReference type="InterPro" id="IPR002347">
    <property type="entry name" value="SDR_fam"/>
</dbReference>
<dbReference type="InterPro" id="IPR020904">
    <property type="entry name" value="Sc_DH/Rdtase_CS"/>
</dbReference>
<sequence>MSGRLDGKVALVTGGCGGMGVSHARALAREGGRVVIADLDDAHGRDVAETLGDAVSFIALDVTSTPQWASAVAQVERTFGRLDVLVNNAGIVDFAPIDEYEDAAWDRIIAINLTGAFKGIRAVTALMAAAGAGSIVNISSTAGLRGFARVAGYNASKFGLRGLTKSAAMELASRGIRVNSVHPGNIDTPMIDGFFEDFAHVPMHRAGRPEEISELIVYLASDESSFATGAEFVVDGGETAGLPAQ</sequence>
<dbReference type="SUPFAM" id="SSF51735">
    <property type="entry name" value="NAD(P)-binding Rossmann-fold domains"/>
    <property type="match status" value="1"/>
</dbReference>
<dbReference type="PRINTS" id="PR00081">
    <property type="entry name" value="GDHRDH"/>
</dbReference>
<organism evidence="3 4">
    <name type="scientific">Microbacterium psychrotolerans</name>
    <dbReference type="NCBI Taxonomy" id="3068321"/>
    <lineage>
        <taxon>Bacteria</taxon>
        <taxon>Bacillati</taxon>
        <taxon>Actinomycetota</taxon>
        <taxon>Actinomycetes</taxon>
        <taxon>Micrococcales</taxon>
        <taxon>Microbacteriaceae</taxon>
        <taxon>Microbacterium</taxon>
    </lineage>
</organism>
<dbReference type="PROSITE" id="PS00061">
    <property type="entry name" value="ADH_SHORT"/>
    <property type="match status" value="1"/>
</dbReference>
<keyword evidence="4" id="KW-1185">Reference proteome</keyword>
<comment type="caution">
    <text evidence="3">The sequence shown here is derived from an EMBL/GenBank/DDBJ whole genome shotgun (WGS) entry which is preliminary data.</text>
</comment>
<dbReference type="EMBL" id="JAVFWO010000001">
    <property type="protein sequence ID" value="MDQ7877120.1"/>
    <property type="molecule type" value="Genomic_DNA"/>
</dbReference>
<accession>A0ABU0YXS0</accession>
<proteinExistence type="inferred from homology"/>
<evidence type="ECO:0000313" key="3">
    <source>
        <dbReference type="EMBL" id="MDQ7877120.1"/>
    </source>
</evidence>
<dbReference type="PANTHER" id="PTHR24321">
    <property type="entry name" value="DEHYDROGENASES, SHORT CHAIN"/>
    <property type="match status" value="1"/>
</dbReference>
<dbReference type="Proteomes" id="UP001235133">
    <property type="component" value="Unassembled WGS sequence"/>
</dbReference>
<protein>
    <submittedName>
        <fullName evidence="3">Glucose 1-dehydrogenase</fullName>
        <ecNumber evidence="3">1.1.1.47</ecNumber>
    </submittedName>
</protein>
<evidence type="ECO:0000313" key="4">
    <source>
        <dbReference type="Proteomes" id="UP001235133"/>
    </source>
</evidence>